<organism evidence="2 3">
    <name type="scientific">Protopolystoma xenopodis</name>
    <dbReference type="NCBI Taxonomy" id="117903"/>
    <lineage>
        <taxon>Eukaryota</taxon>
        <taxon>Metazoa</taxon>
        <taxon>Spiralia</taxon>
        <taxon>Lophotrochozoa</taxon>
        <taxon>Platyhelminthes</taxon>
        <taxon>Monogenea</taxon>
        <taxon>Polyopisthocotylea</taxon>
        <taxon>Polystomatidea</taxon>
        <taxon>Polystomatidae</taxon>
        <taxon>Protopolystoma</taxon>
    </lineage>
</organism>
<keyword evidence="3" id="KW-1185">Reference proteome</keyword>
<name>A0A448X464_9PLAT</name>
<dbReference type="Proteomes" id="UP000784294">
    <property type="component" value="Unassembled WGS sequence"/>
</dbReference>
<reference evidence="2" key="1">
    <citation type="submission" date="2018-11" db="EMBL/GenBank/DDBJ databases">
        <authorList>
            <consortium name="Pathogen Informatics"/>
        </authorList>
    </citation>
    <scope>NUCLEOTIDE SEQUENCE</scope>
</reference>
<accession>A0A448X464</accession>
<dbReference type="EMBL" id="CAAALY010088389">
    <property type="protein sequence ID" value="VEL27599.1"/>
    <property type="molecule type" value="Genomic_DNA"/>
</dbReference>
<feature type="region of interest" description="Disordered" evidence="1">
    <location>
        <begin position="1"/>
        <end position="51"/>
    </location>
</feature>
<evidence type="ECO:0000313" key="2">
    <source>
        <dbReference type="EMBL" id="VEL27599.1"/>
    </source>
</evidence>
<gene>
    <name evidence="2" type="ORF">PXEA_LOCUS21039</name>
</gene>
<proteinExistence type="predicted"/>
<dbReference type="AlphaFoldDB" id="A0A448X464"/>
<sequence>MEANSGQIYLISPDKKRSGRQIQPHLHKVENNETRQEQVDARSASGHFGGYSERRELVDSNDLKNDNTNVCSFGEEVGVTESTKCQLTSEILAFGVVGFRAWSEDSINNDNVGNESTLLLHEQPVAVYAQVGDINMFLYPPLCCFASKN</sequence>
<evidence type="ECO:0000313" key="3">
    <source>
        <dbReference type="Proteomes" id="UP000784294"/>
    </source>
</evidence>
<protein>
    <submittedName>
        <fullName evidence="2">Uncharacterized protein</fullName>
    </submittedName>
</protein>
<comment type="caution">
    <text evidence="2">The sequence shown here is derived from an EMBL/GenBank/DDBJ whole genome shotgun (WGS) entry which is preliminary data.</text>
</comment>
<evidence type="ECO:0000256" key="1">
    <source>
        <dbReference type="SAM" id="MobiDB-lite"/>
    </source>
</evidence>
<feature type="compositionally biased region" description="Basic and acidic residues" evidence="1">
    <location>
        <begin position="27"/>
        <end position="40"/>
    </location>
</feature>